<dbReference type="AlphaFoldDB" id="A0A1G4BCK6"/>
<feature type="region of interest" description="Disordered" evidence="1">
    <location>
        <begin position="42"/>
        <end position="74"/>
    </location>
</feature>
<dbReference type="EMBL" id="MJBS01000038">
    <property type="protein sequence ID" value="OHE99159.1"/>
    <property type="molecule type" value="Genomic_DNA"/>
</dbReference>
<accession>A0A1G4BCK6</accession>
<dbReference type="RefSeq" id="XP_022476308.1">
    <property type="nucleotide sequence ID" value="XM_022617083.1"/>
</dbReference>
<dbReference type="GeneID" id="34558593"/>
<organism evidence="2 3">
    <name type="scientific">Colletotrichum orchidophilum</name>
    <dbReference type="NCBI Taxonomy" id="1209926"/>
    <lineage>
        <taxon>Eukaryota</taxon>
        <taxon>Fungi</taxon>
        <taxon>Dikarya</taxon>
        <taxon>Ascomycota</taxon>
        <taxon>Pezizomycotina</taxon>
        <taxon>Sordariomycetes</taxon>
        <taxon>Hypocreomycetidae</taxon>
        <taxon>Glomerellales</taxon>
        <taxon>Glomerellaceae</taxon>
        <taxon>Colletotrichum</taxon>
    </lineage>
</organism>
<evidence type="ECO:0000313" key="3">
    <source>
        <dbReference type="Proteomes" id="UP000176998"/>
    </source>
</evidence>
<feature type="compositionally biased region" description="Basic and acidic residues" evidence="1">
    <location>
        <begin position="60"/>
        <end position="74"/>
    </location>
</feature>
<reference evidence="2 3" key="1">
    <citation type="submission" date="2016-09" db="EMBL/GenBank/DDBJ databases">
        <authorList>
            <person name="Capua I."/>
            <person name="De Benedictis P."/>
            <person name="Joannis T."/>
            <person name="Lombin L.H."/>
            <person name="Cattoli G."/>
        </authorList>
    </citation>
    <scope>NUCLEOTIDE SEQUENCE [LARGE SCALE GENOMIC DNA]</scope>
    <source>
        <strain evidence="2 3">IMI 309357</strain>
    </source>
</reference>
<evidence type="ECO:0000256" key="1">
    <source>
        <dbReference type="SAM" id="MobiDB-lite"/>
    </source>
</evidence>
<keyword evidence="3" id="KW-1185">Reference proteome</keyword>
<proteinExistence type="predicted"/>
<name>A0A1G4BCK6_9PEZI</name>
<evidence type="ECO:0000313" key="2">
    <source>
        <dbReference type="EMBL" id="OHE99159.1"/>
    </source>
</evidence>
<gene>
    <name evidence="2" type="ORF">CORC01_05440</name>
</gene>
<sequence>MGQQGSLTLWRELVTCGWAWIVETVAKRLGVLTWWQLPLETPGGTATKTPRSPWQPPIFHGERSRDPTRCRLST</sequence>
<dbReference type="Proteomes" id="UP000176998">
    <property type="component" value="Unassembled WGS sequence"/>
</dbReference>
<comment type="caution">
    <text evidence="2">The sequence shown here is derived from an EMBL/GenBank/DDBJ whole genome shotgun (WGS) entry which is preliminary data.</text>
</comment>
<protein>
    <submittedName>
        <fullName evidence="2">Uncharacterized protein</fullName>
    </submittedName>
</protein>